<keyword evidence="2" id="KW-1185">Reference proteome</keyword>
<dbReference type="RefSeq" id="WP_191277945.1">
    <property type="nucleotide sequence ID" value="NZ_BNAD01000001.1"/>
</dbReference>
<reference evidence="2" key="1">
    <citation type="journal article" date="2019" name="Int. J. Syst. Evol. Microbiol.">
        <title>The Global Catalogue of Microorganisms (GCM) 10K type strain sequencing project: providing services to taxonomists for standard genome sequencing and annotation.</title>
        <authorList>
            <consortium name="The Broad Institute Genomics Platform"/>
            <consortium name="The Broad Institute Genome Sequencing Center for Infectious Disease"/>
            <person name="Wu L."/>
            <person name="Ma J."/>
        </authorList>
    </citation>
    <scope>NUCLEOTIDE SEQUENCE [LARGE SCALE GENOMIC DNA]</scope>
    <source>
        <strain evidence="2">CGMCC 1.12791</strain>
    </source>
</reference>
<dbReference type="Proteomes" id="UP000597341">
    <property type="component" value="Unassembled WGS sequence"/>
</dbReference>
<protein>
    <submittedName>
        <fullName evidence="1">Uncharacterized protein</fullName>
    </submittedName>
</protein>
<organism evidence="1 2">
    <name type="scientific">Nocardioides flavus</name>
    <name type="common">ex Wang et al. 2016</name>
    <dbReference type="NCBI Taxonomy" id="2058780"/>
    <lineage>
        <taxon>Bacteria</taxon>
        <taxon>Bacillati</taxon>
        <taxon>Actinomycetota</taxon>
        <taxon>Actinomycetes</taxon>
        <taxon>Propionibacteriales</taxon>
        <taxon>Nocardioidaceae</taxon>
        <taxon>Nocardioides</taxon>
    </lineage>
</organism>
<proteinExistence type="predicted"/>
<sequence length="81" mass="8445">MSAAGIWRVEAQATESYDDIGLIYAFAVVDTENNVTCSSSATEATFTQSALNLKGISAQDLNLSSNEADGTSITADVAFTC</sequence>
<name>A0ABQ3HHH1_9ACTN</name>
<evidence type="ECO:0000313" key="1">
    <source>
        <dbReference type="EMBL" id="GHE16044.1"/>
    </source>
</evidence>
<accession>A0ABQ3HHH1</accession>
<dbReference type="EMBL" id="BNAD01000001">
    <property type="protein sequence ID" value="GHE16044.1"/>
    <property type="molecule type" value="Genomic_DNA"/>
</dbReference>
<gene>
    <name evidence="1" type="ORF">GCM10011376_07120</name>
</gene>
<evidence type="ECO:0000313" key="2">
    <source>
        <dbReference type="Proteomes" id="UP000597341"/>
    </source>
</evidence>
<comment type="caution">
    <text evidence="1">The sequence shown here is derived from an EMBL/GenBank/DDBJ whole genome shotgun (WGS) entry which is preliminary data.</text>
</comment>